<evidence type="ECO:0000256" key="1">
    <source>
        <dbReference type="SAM" id="MobiDB-lite"/>
    </source>
</evidence>
<accession>A0ABY8XMZ3</accession>
<name>A0ABY8XMZ3_9PSEU</name>
<reference evidence="2 3" key="1">
    <citation type="submission" date="2023-06" db="EMBL/GenBank/DDBJ databases">
        <authorList>
            <person name="Oyuntsetseg B."/>
            <person name="Kim S.B."/>
        </authorList>
    </citation>
    <scope>NUCLEOTIDE SEQUENCE [LARGE SCALE GENOMIC DNA]</scope>
    <source>
        <strain evidence="2 3">2-2</strain>
    </source>
</reference>
<sequence>MSQPTPPRQAADAWKTAAVREAESALDRSVSKSRQLLKDLAKVKLPPVDRTPSPERIAAVKAAASRPDAPPQLRLLKRKVDSGALSWEDVASGKAFADPEVRALAMGNLGEAREMYRELREGATADELIEARAGGRPADPLADTGYSPYPAAPAPPPPPQSEAPKEVPPARPRSESRWDDDDFADPLADDAPPRRSAPPRSPRRDAPPADDDYFGNSPLG</sequence>
<dbReference type="EMBL" id="CP127173">
    <property type="protein sequence ID" value="WIV56988.1"/>
    <property type="molecule type" value="Genomic_DNA"/>
</dbReference>
<dbReference type="RefSeq" id="WP_285454197.1">
    <property type="nucleotide sequence ID" value="NZ_CP127173.1"/>
</dbReference>
<feature type="region of interest" description="Disordered" evidence="1">
    <location>
        <begin position="127"/>
        <end position="220"/>
    </location>
</feature>
<organism evidence="2 3">
    <name type="scientific">Amycolatopsis nalaikhensis</name>
    <dbReference type="NCBI Taxonomy" id="715472"/>
    <lineage>
        <taxon>Bacteria</taxon>
        <taxon>Bacillati</taxon>
        <taxon>Actinomycetota</taxon>
        <taxon>Actinomycetes</taxon>
        <taxon>Pseudonocardiales</taxon>
        <taxon>Pseudonocardiaceae</taxon>
        <taxon>Amycolatopsis</taxon>
    </lineage>
</organism>
<evidence type="ECO:0000313" key="3">
    <source>
        <dbReference type="Proteomes" id="UP001227101"/>
    </source>
</evidence>
<proteinExistence type="predicted"/>
<dbReference type="Proteomes" id="UP001227101">
    <property type="component" value="Chromosome"/>
</dbReference>
<gene>
    <name evidence="2" type="ORF">QP939_50950</name>
</gene>
<protein>
    <submittedName>
        <fullName evidence="2">Uncharacterized protein</fullName>
    </submittedName>
</protein>
<feature type="compositionally biased region" description="Acidic residues" evidence="1">
    <location>
        <begin position="178"/>
        <end position="188"/>
    </location>
</feature>
<evidence type="ECO:0000313" key="2">
    <source>
        <dbReference type="EMBL" id="WIV56988.1"/>
    </source>
</evidence>
<feature type="compositionally biased region" description="Pro residues" evidence="1">
    <location>
        <begin position="150"/>
        <end position="171"/>
    </location>
</feature>
<keyword evidence="3" id="KW-1185">Reference proteome</keyword>